<dbReference type="EMBL" id="FMCW01000015">
    <property type="protein sequence ID" value="SCE95129.1"/>
    <property type="molecule type" value="Genomic_DNA"/>
</dbReference>
<protein>
    <submittedName>
        <fullName evidence="1">Uncharacterized protein</fullName>
    </submittedName>
</protein>
<reference evidence="1 2" key="1">
    <citation type="submission" date="2016-06" db="EMBL/GenBank/DDBJ databases">
        <authorList>
            <person name="Kjaerup R.B."/>
            <person name="Dalgaard T.S."/>
            <person name="Juul-Madsen H.R."/>
        </authorList>
    </citation>
    <scope>NUCLEOTIDE SEQUENCE [LARGE SCALE GENOMIC DNA]</scope>
    <source>
        <strain evidence="1 2">DSM 45626</strain>
    </source>
</reference>
<sequence>MKCKDCGKNTNDIVTTSRGPLARCECGGWTKVNSSTGVNITGDINVNGTCAIGPGAVAIGKTGSKKDKKKGRR</sequence>
<proteinExistence type="predicted"/>
<dbReference type="AlphaFoldDB" id="A0A1C4WG62"/>
<name>A0A1C4WG62_9ACTN</name>
<gene>
    <name evidence="1" type="ORF">GA0070558_11581</name>
</gene>
<dbReference type="Proteomes" id="UP000199375">
    <property type="component" value="Unassembled WGS sequence"/>
</dbReference>
<evidence type="ECO:0000313" key="1">
    <source>
        <dbReference type="EMBL" id="SCE95129.1"/>
    </source>
</evidence>
<accession>A0A1C4WG62</accession>
<evidence type="ECO:0000313" key="2">
    <source>
        <dbReference type="Proteomes" id="UP000199375"/>
    </source>
</evidence>
<dbReference type="RefSeq" id="WP_091280989.1">
    <property type="nucleotide sequence ID" value="NZ_FMCW01000015.1"/>
</dbReference>
<organism evidence="1 2">
    <name type="scientific">Micromonospora haikouensis</name>
    <dbReference type="NCBI Taxonomy" id="686309"/>
    <lineage>
        <taxon>Bacteria</taxon>
        <taxon>Bacillati</taxon>
        <taxon>Actinomycetota</taxon>
        <taxon>Actinomycetes</taxon>
        <taxon>Micromonosporales</taxon>
        <taxon>Micromonosporaceae</taxon>
        <taxon>Micromonospora</taxon>
    </lineage>
</organism>